<dbReference type="PANTHER" id="PTHR31221">
    <property type="entry name" value="WRKY TRANSCRIPTION FACTOR PROTEIN 1-RELATED"/>
    <property type="match status" value="1"/>
</dbReference>
<keyword evidence="8" id="KW-0539">Nucleus</keyword>
<dbReference type="SMART" id="SM00774">
    <property type="entry name" value="WRKY"/>
    <property type="match status" value="2"/>
</dbReference>
<proteinExistence type="inferred from homology"/>
<keyword evidence="4" id="KW-0862">Zinc</keyword>
<comment type="subcellular location">
    <subcellularLocation>
        <location evidence="1">Nucleus</location>
    </subcellularLocation>
</comment>
<keyword evidence="7" id="KW-0804">Transcription</keyword>
<dbReference type="GO" id="GO:0046872">
    <property type="term" value="F:metal ion binding"/>
    <property type="evidence" value="ECO:0007669"/>
    <property type="project" value="UniProtKB-KW"/>
</dbReference>
<accession>A0A803L466</accession>
<evidence type="ECO:0000256" key="6">
    <source>
        <dbReference type="ARBA" id="ARBA00023125"/>
    </source>
</evidence>
<evidence type="ECO:0000256" key="7">
    <source>
        <dbReference type="ARBA" id="ARBA00023163"/>
    </source>
</evidence>
<dbReference type="GO" id="GO:0043565">
    <property type="term" value="F:sequence-specific DNA binding"/>
    <property type="evidence" value="ECO:0007669"/>
    <property type="project" value="InterPro"/>
</dbReference>
<reference evidence="12" key="1">
    <citation type="journal article" date="2017" name="Nature">
        <title>The genome of Chenopodium quinoa.</title>
        <authorList>
            <person name="Jarvis D.E."/>
            <person name="Ho Y.S."/>
            <person name="Lightfoot D.J."/>
            <person name="Schmoeckel S.M."/>
            <person name="Li B."/>
            <person name="Borm T.J.A."/>
            <person name="Ohyanagi H."/>
            <person name="Mineta K."/>
            <person name="Michell C.T."/>
            <person name="Saber N."/>
            <person name="Kharbatia N.M."/>
            <person name="Rupper R.R."/>
            <person name="Sharp A.R."/>
            <person name="Dally N."/>
            <person name="Boughton B.A."/>
            <person name="Woo Y.H."/>
            <person name="Gao G."/>
            <person name="Schijlen E.G.W.M."/>
            <person name="Guo X."/>
            <person name="Momin A.A."/>
            <person name="Negrao S."/>
            <person name="Al-Babili S."/>
            <person name="Gehring C."/>
            <person name="Roessner U."/>
            <person name="Jung C."/>
            <person name="Murphy K."/>
            <person name="Arold S.T."/>
            <person name="Gojobori T."/>
            <person name="van der Linden C.G."/>
            <person name="van Loo E.N."/>
            <person name="Jellen E.N."/>
            <person name="Maughan P.J."/>
            <person name="Tester M."/>
        </authorList>
    </citation>
    <scope>NUCLEOTIDE SEQUENCE [LARGE SCALE GENOMIC DNA]</scope>
    <source>
        <strain evidence="12">cv. PI 614886</strain>
    </source>
</reference>
<organism evidence="12 13">
    <name type="scientific">Chenopodium quinoa</name>
    <name type="common">Quinoa</name>
    <dbReference type="NCBI Taxonomy" id="63459"/>
    <lineage>
        <taxon>Eukaryota</taxon>
        <taxon>Viridiplantae</taxon>
        <taxon>Streptophyta</taxon>
        <taxon>Embryophyta</taxon>
        <taxon>Tracheophyta</taxon>
        <taxon>Spermatophyta</taxon>
        <taxon>Magnoliopsida</taxon>
        <taxon>eudicotyledons</taxon>
        <taxon>Gunneridae</taxon>
        <taxon>Pentapetalae</taxon>
        <taxon>Caryophyllales</taxon>
        <taxon>Chenopodiaceae</taxon>
        <taxon>Chenopodioideae</taxon>
        <taxon>Atripliceae</taxon>
        <taxon>Chenopodium</taxon>
    </lineage>
</organism>
<evidence type="ECO:0000256" key="2">
    <source>
        <dbReference type="ARBA" id="ARBA00022723"/>
    </source>
</evidence>
<dbReference type="EnsemblPlants" id="AUR62006655-RA">
    <property type="protein sequence ID" value="AUR62006655-RA:cds"/>
    <property type="gene ID" value="AUR62006655"/>
</dbReference>
<evidence type="ECO:0000313" key="13">
    <source>
        <dbReference type="Proteomes" id="UP000596660"/>
    </source>
</evidence>
<feature type="compositionally biased region" description="Polar residues" evidence="10">
    <location>
        <begin position="361"/>
        <end position="375"/>
    </location>
</feature>
<dbReference type="Gramene" id="AUR62006655-RA">
    <property type="protein sequence ID" value="AUR62006655-RA:cds"/>
    <property type="gene ID" value="AUR62006655"/>
</dbReference>
<evidence type="ECO:0000256" key="3">
    <source>
        <dbReference type="ARBA" id="ARBA00022737"/>
    </source>
</evidence>
<dbReference type="GO" id="GO:0003700">
    <property type="term" value="F:DNA-binding transcription factor activity"/>
    <property type="evidence" value="ECO:0007669"/>
    <property type="project" value="InterPro"/>
</dbReference>
<evidence type="ECO:0000256" key="10">
    <source>
        <dbReference type="SAM" id="MobiDB-lite"/>
    </source>
</evidence>
<protein>
    <recommendedName>
        <fullName evidence="11">WRKY domain-containing protein</fullName>
    </recommendedName>
</protein>
<keyword evidence="13" id="KW-1185">Reference proteome</keyword>
<dbReference type="FunFam" id="2.20.25.80:FF:000003">
    <property type="entry name" value="WRKY transcription factor 57"/>
    <property type="match status" value="1"/>
</dbReference>
<dbReference type="InterPro" id="IPR003657">
    <property type="entry name" value="WRKY_dom"/>
</dbReference>
<dbReference type="AlphaFoldDB" id="A0A803L466"/>
<evidence type="ECO:0000313" key="12">
    <source>
        <dbReference type="EnsemblPlants" id="AUR62006655-RA:cds"/>
    </source>
</evidence>
<feature type="region of interest" description="Disordered" evidence="10">
    <location>
        <begin position="349"/>
        <end position="375"/>
    </location>
</feature>
<keyword evidence="5" id="KW-0805">Transcription regulation</keyword>
<keyword evidence="2" id="KW-0479">Metal-binding</keyword>
<evidence type="ECO:0000256" key="1">
    <source>
        <dbReference type="ARBA" id="ARBA00004123"/>
    </source>
</evidence>
<name>A0A803L466_CHEQI</name>
<dbReference type="Pfam" id="PF03106">
    <property type="entry name" value="WRKY"/>
    <property type="match status" value="2"/>
</dbReference>
<feature type="domain" description="WRKY" evidence="11">
    <location>
        <begin position="300"/>
        <end position="358"/>
    </location>
</feature>
<dbReference type="OMA" id="SLCQMKY"/>
<dbReference type="PROSITE" id="PS50811">
    <property type="entry name" value="WRKY"/>
    <property type="match status" value="2"/>
</dbReference>
<evidence type="ECO:0000256" key="4">
    <source>
        <dbReference type="ARBA" id="ARBA00022833"/>
    </source>
</evidence>
<sequence length="755" mass="82709">MLLMENSEEELEEWRDIMMSSKGIFSGFGPEKCGCKSIDEFFNSGEGSFGCDDGAETSVENSLRFDNGSNSLMGVDDNSSVIKTGVSIAERRANKRGFNASKLCSPQVRTISLLPHSSESCSPYVTVSTNISPRTLLESPMLLPNSQSEEDFYSEGLCACIYGSAEIYWCDRTTLSDIYYWHIVLIFLHIDETELHCLMPGKDIGEVLLLSPTTGSLASRPLDGDSQMLISASSADADKGSDGSSSALFKPHTETTSLSDFHDVNNQMLQENGSSMGDDSALDGNQNGIYSHTGIARTAEDGYNWRKYGQKQVKGSEYPRSYYKCTYPNCLVKKKVERSHDGQITEIIYKNAHNHPKPQPSRKSTSGALPFNETSDVGDGSGLCMKVNNGPVWRSIQSGCKDVTGSDWRIDGLETSPTSALTEVSDPLLTTQGKQMGVPGSAGTPEFSSTLVSHEDDEEDATAQGCFLNEHEGENGSDLKRRKKDGYFAETTLGSRAVREPRVVFEIETDVDILEDGYRWRKYGQKVVKGNPNPRSYYKCTTPGCTVRKHVERSSQSLRFILVTYEGKHNHEVPAARNSAHANSGSGSLTAAATSTQPSLALPRSSHLPKPEPHTPDLPLHFDTNIGCNNDIFRSSPAYYPIKFPGLPKTTPYGPFGLSTNHPAYANNMVPAIPELSFPPPLGFPCSITSCCNPDRSHPTVPSLYAGHKLDESDVKFLRPKQEQKDDSFDTDMNSFDHTNASSSTYNHVLGNFGS</sequence>
<evidence type="ECO:0000256" key="9">
    <source>
        <dbReference type="ARBA" id="ARBA00061157"/>
    </source>
</evidence>
<evidence type="ECO:0000259" key="11">
    <source>
        <dbReference type="PROSITE" id="PS50811"/>
    </source>
</evidence>
<dbReference type="Proteomes" id="UP000596660">
    <property type="component" value="Unplaced"/>
</dbReference>
<comment type="similarity">
    <text evidence="9">Belongs to the WRKY group I family.</text>
</comment>
<keyword evidence="6" id="KW-0238">DNA-binding</keyword>
<dbReference type="FunFam" id="2.20.25.80:FF:000006">
    <property type="entry name" value="WRKY transcription factor"/>
    <property type="match status" value="1"/>
</dbReference>
<evidence type="ECO:0000256" key="8">
    <source>
        <dbReference type="ARBA" id="ARBA00023242"/>
    </source>
</evidence>
<dbReference type="InterPro" id="IPR036576">
    <property type="entry name" value="WRKY_dom_sf"/>
</dbReference>
<keyword evidence="3" id="KW-0677">Repeat</keyword>
<dbReference type="InterPro" id="IPR044810">
    <property type="entry name" value="WRKY_plant"/>
</dbReference>
<feature type="domain" description="WRKY" evidence="11">
    <location>
        <begin position="509"/>
        <end position="574"/>
    </location>
</feature>
<reference evidence="12" key="2">
    <citation type="submission" date="2021-03" db="UniProtKB">
        <authorList>
            <consortium name="EnsemblPlants"/>
        </authorList>
    </citation>
    <scope>IDENTIFICATION</scope>
</reference>
<feature type="region of interest" description="Disordered" evidence="10">
    <location>
        <begin position="577"/>
        <end position="621"/>
    </location>
</feature>
<feature type="compositionally biased region" description="Low complexity" evidence="10">
    <location>
        <begin position="582"/>
        <end position="596"/>
    </location>
</feature>
<dbReference type="GO" id="GO:0005634">
    <property type="term" value="C:nucleus"/>
    <property type="evidence" value="ECO:0007669"/>
    <property type="project" value="UniProtKB-SubCell"/>
</dbReference>
<dbReference type="PANTHER" id="PTHR31221:SF1">
    <property type="entry name" value="WRKY TRANSCRIPTION FACTOR 33-RELATED"/>
    <property type="match status" value="1"/>
</dbReference>
<dbReference type="Gene3D" id="2.20.25.80">
    <property type="entry name" value="WRKY domain"/>
    <property type="match status" value="2"/>
</dbReference>
<evidence type="ECO:0000256" key="5">
    <source>
        <dbReference type="ARBA" id="ARBA00023015"/>
    </source>
</evidence>
<dbReference type="SUPFAM" id="SSF118290">
    <property type="entry name" value="WRKY DNA-binding domain"/>
    <property type="match status" value="2"/>
</dbReference>